<sequence length="93" mass="10858" precursor="true">MQFLIVLILIPVIVYLFLARTQYLEKSIYEKIEAHGGKVISIERRNFFTGIGPFHVVGKNRVVYRIVYEKNGVEKEGWVRFGGIMGPDWRLDE</sequence>
<organism evidence="1 2">
    <name type="scientific">Acetivibrio clariflavus (strain DSM 19732 / NBRC 101661 / EBR45)</name>
    <name type="common">Clostridium clariflavum</name>
    <dbReference type="NCBI Taxonomy" id="720554"/>
    <lineage>
        <taxon>Bacteria</taxon>
        <taxon>Bacillati</taxon>
        <taxon>Bacillota</taxon>
        <taxon>Clostridia</taxon>
        <taxon>Eubacteriales</taxon>
        <taxon>Oscillospiraceae</taxon>
        <taxon>Acetivibrio</taxon>
    </lineage>
</organism>
<dbReference type="eggNOG" id="ENOG50347DU">
    <property type="taxonomic scope" value="Bacteria"/>
</dbReference>
<reference evidence="2" key="1">
    <citation type="submission" date="2011-12" db="EMBL/GenBank/DDBJ databases">
        <title>Complete sequence of Clostridium clariflavum DSM 19732.</title>
        <authorList>
            <consortium name="US DOE Joint Genome Institute"/>
            <person name="Lucas S."/>
            <person name="Han J."/>
            <person name="Lapidus A."/>
            <person name="Cheng J.-F."/>
            <person name="Goodwin L."/>
            <person name="Pitluck S."/>
            <person name="Peters L."/>
            <person name="Teshima H."/>
            <person name="Detter J.C."/>
            <person name="Han C."/>
            <person name="Tapia R."/>
            <person name="Land M."/>
            <person name="Hauser L."/>
            <person name="Kyrpides N."/>
            <person name="Ivanova N."/>
            <person name="Pagani I."/>
            <person name="Kitzmiller T."/>
            <person name="Lynd L."/>
            <person name="Izquierdo J."/>
            <person name="Woyke T."/>
        </authorList>
    </citation>
    <scope>NUCLEOTIDE SEQUENCE [LARGE SCALE GENOMIC DNA]</scope>
    <source>
        <strain evidence="2">DSM 19732 / NBRC 101661 / EBR45</strain>
    </source>
</reference>
<accession>G8LSH5</accession>
<reference evidence="1 2" key="2">
    <citation type="journal article" date="2012" name="Stand. Genomic Sci.">
        <title>Complete Genome Sequence of Clostridium clariflavum DSM 19732.</title>
        <authorList>
            <person name="Izquierdo J.A."/>
            <person name="Goodwin L."/>
            <person name="Davenport K.W."/>
            <person name="Teshima H."/>
            <person name="Bruce D."/>
            <person name="Detter C."/>
            <person name="Tapia R."/>
            <person name="Han S."/>
            <person name="Land M."/>
            <person name="Hauser L."/>
            <person name="Jeffries C.D."/>
            <person name="Han J."/>
            <person name="Pitluck S."/>
            <person name="Nolan M."/>
            <person name="Chen A."/>
            <person name="Huntemann M."/>
            <person name="Mavromatis K."/>
            <person name="Mikhailova N."/>
            <person name="Liolios K."/>
            <person name="Woyke T."/>
            <person name="Lynd L.R."/>
        </authorList>
    </citation>
    <scope>NUCLEOTIDE SEQUENCE [LARGE SCALE GENOMIC DNA]</scope>
    <source>
        <strain evidence="2">DSM 19732 / NBRC 101661 / EBR45</strain>
    </source>
</reference>
<dbReference type="KEGG" id="ccl:Clocl_1656"/>
<dbReference type="RefSeq" id="WP_014254868.1">
    <property type="nucleotide sequence ID" value="NC_016627.1"/>
</dbReference>
<dbReference type="Proteomes" id="UP000005435">
    <property type="component" value="Chromosome"/>
</dbReference>
<keyword evidence="2" id="KW-1185">Reference proteome</keyword>
<name>G8LSH5_ACECE</name>
<dbReference type="OrthoDB" id="1956936at2"/>
<evidence type="ECO:0000313" key="1">
    <source>
        <dbReference type="EMBL" id="AEV68279.1"/>
    </source>
</evidence>
<protein>
    <submittedName>
        <fullName evidence="1">Uncharacterized protein</fullName>
    </submittedName>
</protein>
<dbReference type="HOGENOM" id="CLU_184980_0_0_9"/>
<proteinExistence type="predicted"/>
<dbReference type="EMBL" id="CP003065">
    <property type="protein sequence ID" value="AEV68279.1"/>
    <property type="molecule type" value="Genomic_DNA"/>
</dbReference>
<gene>
    <name evidence="1" type="ordered locus">Clocl_1656</name>
</gene>
<evidence type="ECO:0000313" key="2">
    <source>
        <dbReference type="Proteomes" id="UP000005435"/>
    </source>
</evidence>
<dbReference type="AlphaFoldDB" id="G8LSH5"/>